<dbReference type="AlphaFoldDB" id="A0A2U8VY41"/>
<dbReference type="RefSeq" id="WP_109953842.1">
    <property type="nucleotide sequence ID" value="NZ_CP029551.1"/>
</dbReference>
<dbReference type="SUPFAM" id="SSF46894">
    <property type="entry name" value="C-terminal effector domain of the bipartite response regulators"/>
    <property type="match status" value="1"/>
</dbReference>
<accession>A0A2U8VY41</accession>
<gene>
    <name evidence="5" type="ORF">DK427_25605</name>
</gene>
<dbReference type="InterPro" id="IPR039420">
    <property type="entry name" value="WalR-like"/>
</dbReference>
<feature type="domain" description="Response regulatory" evidence="4">
    <location>
        <begin position="12"/>
        <end position="129"/>
    </location>
</feature>
<keyword evidence="6" id="KW-1185">Reference proteome</keyword>
<dbReference type="InterPro" id="IPR058245">
    <property type="entry name" value="NreC/VraR/RcsB-like_REC"/>
</dbReference>
<reference evidence="5 6" key="1">
    <citation type="submission" date="2018-05" db="EMBL/GenBank/DDBJ databases">
        <title>Complete Genome Sequence of Methylobacterium sp. 17Sr1-43.</title>
        <authorList>
            <person name="Srinivasan S."/>
        </authorList>
    </citation>
    <scope>NUCLEOTIDE SEQUENCE [LARGE SCALE GENOMIC DNA]</scope>
    <source>
        <strain evidence="5 6">17Sr1-43</strain>
    </source>
</reference>
<dbReference type="SMART" id="SM00448">
    <property type="entry name" value="REC"/>
    <property type="match status" value="1"/>
</dbReference>
<keyword evidence="1 3" id="KW-0597">Phosphoprotein</keyword>
<dbReference type="Pfam" id="PF00072">
    <property type="entry name" value="Response_reg"/>
    <property type="match status" value="1"/>
</dbReference>
<dbReference type="SMART" id="SM00421">
    <property type="entry name" value="HTH_LUXR"/>
    <property type="match status" value="1"/>
</dbReference>
<evidence type="ECO:0000256" key="2">
    <source>
        <dbReference type="ARBA" id="ARBA00023125"/>
    </source>
</evidence>
<proteinExistence type="predicted"/>
<dbReference type="EMBL" id="CP029551">
    <property type="protein sequence ID" value="AWN38687.1"/>
    <property type="molecule type" value="Genomic_DNA"/>
</dbReference>
<protein>
    <submittedName>
        <fullName evidence="5">DNA-binding response regulator</fullName>
    </submittedName>
</protein>
<dbReference type="InterPro" id="IPR011006">
    <property type="entry name" value="CheY-like_superfamily"/>
</dbReference>
<sequence length="223" mass="24416">MNVPPRLPVTARVLVVDDHPVARQGVRCALEEAGIREIAEAGDPVAGYRLFHRIRPDVAIVDLAYRGIGLSGLSLIRRMRALDARARILVLSMHHDPVVAARALKEGAIGFAFKDLPVQNFLEAFTDVYQAIPHLPHTLAIAIASQENSEKTASYGKFSARELEISALILDGNDYKKISRELSLGYRSVTSAVSSMKNKLGSRGMSDFLKDIVSIMDHSQGND</sequence>
<dbReference type="PROSITE" id="PS00622">
    <property type="entry name" value="HTH_LUXR_1"/>
    <property type="match status" value="1"/>
</dbReference>
<dbReference type="Proteomes" id="UP000246058">
    <property type="component" value="Chromosome"/>
</dbReference>
<dbReference type="CDD" id="cd17535">
    <property type="entry name" value="REC_NarL-like"/>
    <property type="match status" value="1"/>
</dbReference>
<dbReference type="GO" id="GO:0003677">
    <property type="term" value="F:DNA binding"/>
    <property type="evidence" value="ECO:0007669"/>
    <property type="project" value="UniProtKB-KW"/>
</dbReference>
<organism evidence="5 6">
    <name type="scientific">Methylobacterium radiodurans</name>
    <dbReference type="NCBI Taxonomy" id="2202828"/>
    <lineage>
        <taxon>Bacteria</taxon>
        <taxon>Pseudomonadati</taxon>
        <taxon>Pseudomonadota</taxon>
        <taxon>Alphaproteobacteria</taxon>
        <taxon>Hyphomicrobiales</taxon>
        <taxon>Methylobacteriaceae</taxon>
        <taxon>Methylobacterium</taxon>
    </lineage>
</organism>
<evidence type="ECO:0000259" key="4">
    <source>
        <dbReference type="PROSITE" id="PS50110"/>
    </source>
</evidence>
<evidence type="ECO:0000313" key="6">
    <source>
        <dbReference type="Proteomes" id="UP000246058"/>
    </source>
</evidence>
<dbReference type="PROSITE" id="PS50110">
    <property type="entry name" value="RESPONSE_REGULATORY"/>
    <property type="match status" value="1"/>
</dbReference>
<name>A0A2U8VY41_9HYPH</name>
<dbReference type="Gene3D" id="3.40.50.2300">
    <property type="match status" value="1"/>
</dbReference>
<evidence type="ECO:0000256" key="3">
    <source>
        <dbReference type="PROSITE-ProRule" id="PRU00169"/>
    </source>
</evidence>
<dbReference type="InterPro" id="IPR000792">
    <property type="entry name" value="Tscrpt_reg_LuxR_C"/>
</dbReference>
<dbReference type="Pfam" id="PF00196">
    <property type="entry name" value="GerE"/>
    <property type="match status" value="1"/>
</dbReference>
<dbReference type="InterPro" id="IPR001789">
    <property type="entry name" value="Sig_transdc_resp-reg_receiver"/>
</dbReference>
<evidence type="ECO:0000256" key="1">
    <source>
        <dbReference type="ARBA" id="ARBA00022553"/>
    </source>
</evidence>
<dbReference type="GO" id="GO:0000160">
    <property type="term" value="P:phosphorelay signal transduction system"/>
    <property type="evidence" value="ECO:0007669"/>
    <property type="project" value="InterPro"/>
</dbReference>
<dbReference type="InterPro" id="IPR016032">
    <property type="entry name" value="Sig_transdc_resp-reg_C-effctor"/>
</dbReference>
<feature type="modified residue" description="4-aspartylphosphate" evidence="3">
    <location>
        <position position="62"/>
    </location>
</feature>
<dbReference type="OrthoDB" id="9814495at2"/>
<dbReference type="KEGG" id="meti:DK427_25605"/>
<dbReference type="GO" id="GO:0006355">
    <property type="term" value="P:regulation of DNA-templated transcription"/>
    <property type="evidence" value="ECO:0007669"/>
    <property type="project" value="InterPro"/>
</dbReference>
<dbReference type="PANTHER" id="PTHR43214:SF43">
    <property type="entry name" value="TWO-COMPONENT RESPONSE REGULATOR"/>
    <property type="match status" value="1"/>
</dbReference>
<keyword evidence="2 5" id="KW-0238">DNA-binding</keyword>
<dbReference type="PANTHER" id="PTHR43214">
    <property type="entry name" value="TWO-COMPONENT RESPONSE REGULATOR"/>
    <property type="match status" value="1"/>
</dbReference>
<evidence type="ECO:0000313" key="5">
    <source>
        <dbReference type="EMBL" id="AWN38687.1"/>
    </source>
</evidence>
<dbReference type="SUPFAM" id="SSF52172">
    <property type="entry name" value="CheY-like"/>
    <property type="match status" value="1"/>
</dbReference>